<dbReference type="EMBL" id="BAAADO010000001">
    <property type="protein sequence ID" value="GAA0483530.1"/>
    <property type="molecule type" value="Genomic_DNA"/>
</dbReference>
<reference evidence="3 4" key="1">
    <citation type="journal article" date="2019" name="Int. J. Syst. Evol. Microbiol.">
        <title>The Global Catalogue of Microorganisms (GCM) 10K type strain sequencing project: providing services to taxonomists for standard genome sequencing and annotation.</title>
        <authorList>
            <consortium name="The Broad Institute Genomics Platform"/>
            <consortium name="The Broad Institute Genome Sequencing Center for Infectious Disease"/>
            <person name="Wu L."/>
            <person name="Ma J."/>
        </authorList>
    </citation>
    <scope>NUCLEOTIDE SEQUENCE [LARGE SCALE GENOMIC DNA]</scope>
    <source>
        <strain evidence="3 4">JCM 12389</strain>
    </source>
</reference>
<feature type="region of interest" description="Disordered" evidence="1">
    <location>
        <begin position="1"/>
        <end position="29"/>
    </location>
</feature>
<accession>A0ABN1ATG9</accession>
<evidence type="ECO:0000313" key="4">
    <source>
        <dbReference type="Proteomes" id="UP001500880"/>
    </source>
</evidence>
<organism evidence="3 4">
    <name type="scientific">Salinibacillus aidingensis</name>
    <dbReference type="NCBI Taxonomy" id="237684"/>
    <lineage>
        <taxon>Bacteria</taxon>
        <taxon>Bacillati</taxon>
        <taxon>Bacillota</taxon>
        <taxon>Bacilli</taxon>
        <taxon>Bacillales</taxon>
        <taxon>Bacillaceae</taxon>
        <taxon>Salinibacillus</taxon>
    </lineage>
</organism>
<evidence type="ECO:0008006" key="5">
    <source>
        <dbReference type="Google" id="ProtNLM"/>
    </source>
</evidence>
<protein>
    <recommendedName>
        <fullName evidence="5">SPOR domain-containing protein</fullName>
    </recommendedName>
</protein>
<evidence type="ECO:0000256" key="1">
    <source>
        <dbReference type="SAM" id="MobiDB-lite"/>
    </source>
</evidence>
<evidence type="ECO:0000313" key="3">
    <source>
        <dbReference type="EMBL" id="GAA0483530.1"/>
    </source>
</evidence>
<proteinExistence type="predicted"/>
<keyword evidence="2" id="KW-0472">Membrane</keyword>
<feature type="compositionally biased region" description="Polar residues" evidence="1">
    <location>
        <begin position="122"/>
        <end position="142"/>
    </location>
</feature>
<keyword evidence="2" id="KW-0812">Transmembrane</keyword>
<evidence type="ECO:0000256" key="2">
    <source>
        <dbReference type="SAM" id="Phobius"/>
    </source>
</evidence>
<feature type="compositionally biased region" description="Basic and acidic residues" evidence="1">
    <location>
        <begin position="13"/>
        <end position="29"/>
    </location>
</feature>
<feature type="transmembrane region" description="Helical" evidence="2">
    <location>
        <begin position="87"/>
        <end position="109"/>
    </location>
</feature>
<dbReference type="RefSeq" id="WP_343837330.1">
    <property type="nucleotide sequence ID" value="NZ_BAAADO010000001.1"/>
</dbReference>
<name>A0ABN1ATG9_9BACI</name>
<dbReference type="Proteomes" id="UP001500880">
    <property type="component" value="Unassembled WGS sequence"/>
</dbReference>
<feature type="region of interest" description="Disordered" evidence="1">
    <location>
        <begin position="117"/>
        <end position="142"/>
    </location>
</feature>
<gene>
    <name evidence="3" type="ORF">GCM10008986_05790</name>
</gene>
<comment type="caution">
    <text evidence="3">The sequence shown here is derived from an EMBL/GenBank/DDBJ whole genome shotgun (WGS) entry which is preliminary data.</text>
</comment>
<keyword evidence="2" id="KW-1133">Transmembrane helix</keyword>
<keyword evidence="4" id="KW-1185">Reference proteome</keyword>
<sequence>MDKKQNHISIRINGKEKEDQDQEHLSSVDENVKEEMAAALDKTSETDSFNEGQKTAYDFEPPKIEVLKRNYKGKKSVFSMIPSVKRLLIAGASAIVVGSLLGFIMLRVLSGVGVDENEEAGGTQNTDNPSAEETSAAANDAETSQGTVVQFNGYEPQVVQVGVYSTQAKAEERQTIFKESGVHPYIWQREDQYYLFAGVAMTDDDIKNVEASMDSLGFDPEKDTYVKAWNVAGGEHETAEAEGAWVKEGMGYWEEALPLFSQPDSNLSELKTKMEQWYQKKPESISKEAEALSVSIQSLLNLSQDEKWQQQHQLIRILHDYEKYLNK</sequence>